<gene>
    <name evidence="1" type="ORF">IAD41_05920</name>
</gene>
<evidence type="ECO:0000313" key="2">
    <source>
        <dbReference type="Proteomes" id="UP000824139"/>
    </source>
</evidence>
<dbReference type="AlphaFoldDB" id="A0A9D1K4H8"/>
<protein>
    <submittedName>
        <fullName evidence="1">Uncharacterized protein</fullName>
    </submittedName>
</protein>
<organism evidence="1 2">
    <name type="scientific">Candidatus Scatenecus faecavium</name>
    <dbReference type="NCBI Taxonomy" id="2840915"/>
    <lineage>
        <taxon>Bacteria</taxon>
        <taxon>Candidatus Scatenecus</taxon>
    </lineage>
</organism>
<dbReference type="EMBL" id="DVJO01000130">
    <property type="protein sequence ID" value="HIS83123.1"/>
    <property type="molecule type" value="Genomic_DNA"/>
</dbReference>
<comment type="caution">
    <text evidence="1">The sequence shown here is derived from an EMBL/GenBank/DDBJ whole genome shotgun (WGS) entry which is preliminary data.</text>
</comment>
<evidence type="ECO:0000313" key="1">
    <source>
        <dbReference type="EMBL" id="HIS83123.1"/>
    </source>
</evidence>
<accession>A0A9D1K4H8</accession>
<name>A0A9D1K4H8_9BACT</name>
<reference evidence="1" key="1">
    <citation type="submission" date="2020-10" db="EMBL/GenBank/DDBJ databases">
        <authorList>
            <person name="Gilroy R."/>
        </authorList>
    </citation>
    <scope>NUCLEOTIDE SEQUENCE</scope>
    <source>
        <strain evidence="1">CHK152-2994</strain>
    </source>
</reference>
<proteinExistence type="predicted"/>
<dbReference type="Proteomes" id="UP000824139">
    <property type="component" value="Unassembled WGS sequence"/>
</dbReference>
<reference evidence="1" key="2">
    <citation type="journal article" date="2021" name="PeerJ">
        <title>Extensive microbial diversity within the chicken gut microbiome revealed by metagenomics and culture.</title>
        <authorList>
            <person name="Gilroy R."/>
            <person name="Ravi A."/>
            <person name="Getino M."/>
            <person name="Pursley I."/>
            <person name="Horton D.L."/>
            <person name="Alikhan N.F."/>
            <person name="Baker D."/>
            <person name="Gharbi K."/>
            <person name="Hall N."/>
            <person name="Watson M."/>
            <person name="Adriaenssens E.M."/>
            <person name="Foster-Nyarko E."/>
            <person name="Jarju S."/>
            <person name="Secka A."/>
            <person name="Antonio M."/>
            <person name="Oren A."/>
            <person name="Chaudhuri R.R."/>
            <person name="La Ragione R."/>
            <person name="Hildebrand F."/>
            <person name="Pallen M.J."/>
        </authorList>
    </citation>
    <scope>NUCLEOTIDE SEQUENCE</scope>
    <source>
        <strain evidence="1">CHK152-2994</strain>
    </source>
</reference>
<sequence>MEKTSAFSKVILFLCFIALIVNVVETNQIRLQTQSANAETLIQKIMHKFPKEVKLNQKFISENIAEIIIKDKNIVEKISAPNVKVLYNYWGEPYSESARTSEKVSVVIIQTKARI</sequence>